<accession>A0A3N4UA28</accession>
<evidence type="ECO:0000313" key="3">
    <source>
        <dbReference type="EMBL" id="RPE67586.1"/>
    </source>
</evidence>
<comment type="caution">
    <text evidence="3">The sequence shown here is derived from an EMBL/GenBank/DDBJ whole genome shotgun (WGS) entry which is preliminary data.</text>
</comment>
<dbReference type="Gene3D" id="3.40.50.2020">
    <property type="match status" value="1"/>
</dbReference>
<dbReference type="InterPro" id="IPR051910">
    <property type="entry name" value="ComF/GntX_DNA_util-trans"/>
</dbReference>
<dbReference type="PANTHER" id="PTHR47505">
    <property type="entry name" value="DNA UTILIZATION PROTEIN YHGH"/>
    <property type="match status" value="1"/>
</dbReference>
<organism evidence="3 4">
    <name type="scientific">Tibeticola sediminis</name>
    <dbReference type="NCBI Taxonomy" id="1917811"/>
    <lineage>
        <taxon>Bacteria</taxon>
        <taxon>Pseudomonadati</taxon>
        <taxon>Pseudomonadota</taxon>
        <taxon>Betaproteobacteria</taxon>
        <taxon>Burkholderiales</taxon>
        <taxon>Comamonadaceae</taxon>
        <taxon>Tibeticola</taxon>
    </lineage>
</organism>
<dbReference type="Pfam" id="PF00156">
    <property type="entry name" value="Pribosyltran"/>
    <property type="match status" value="1"/>
</dbReference>
<dbReference type="OrthoDB" id="9793412at2"/>
<dbReference type="PANTHER" id="PTHR47505:SF1">
    <property type="entry name" value="DNA UTILIZATION PROTEIN YHGH"/>
    <property type="match status" value="1"/>
</dbReference>
<dbReference type="RefSeq" id="WP_124222191.1">
    <property type="nucleotide sequence ID" value="NZ_RKQL01000003.1"/>
</dbReference>
<dbReference type="SUPFAM" id="SSF53271">
    <property type="entry name" value="PRTase-like"/>
    <property type="match status" value="1"/>
</dbReference>
<feature type="domain" description="Phosphoribosyltransferase" evidence="2">
    <location>
        <begin position="143"/>
        <end position="232"/>
    </location>
</feature>
<gene>
    <name evidence="3" type="ORF">EDC62_1465</name>
</gene>
<comment type="similarity">
    <text evidence="1">Belongs to the ComF/GntX family.</text>
</comment>
<dbReference type="EMBL" id="RKQL01000003">
    <property type="protein sequence ID" value="RPE67586.1"/>
    <property type="molecule type" value="Genomic_DNA"/>
</dbReference>
<dbReference type="InterPro" id="IPR029057">
    <property type="entry name" value="PRTase-like"/>
</dbReference>
<evidence type="ECO:0000313" key="4">
    <source>
        <dbReference type="Proteomes" id="UP000272193"/>
    </source>
</evidence>
<dbReference type="CDD" id="cd06223">
    <property type="entry name" value="PRTases_typeI"/>
    <property type="match status" value="1"/>
</dbReference>
<dbReference type="Proteomes" id="UP000272193">
    <property type="component" value="Unassembled WGS sequence"/>
</dbReference>
<reference evidence="3 4" key="1">
    <citation type="submission" date="2018-11" db="EMBL/GenBank/DDBJ databases">
        <title>Genomic Encyclopedia of Type Strains, Phase IV (KMG-IV): sequencing the most valuable type-strain genomes for metagenomic binning, comparative biology and taxonomic classification.</title>
        <authorList>
            <person name="Goeker M."/>
        </authorList>
    </citation>
    <scope>NUCLEOTIDE SEQUENCE [LARGE SCALE GENOMIC DNA]</scope>
    <source>
        <strain evidence="3 4">DSM 101684</strain>
    </source>
</reference>
<evidence type="ECO:0000256" key="1">
    <source>
        <dbReference type="ARBA" id="ARBA00008007"/>
    </source>
</evidence>
<dbReference type="InterPro" id="IPR000836">
    <property type="entry name" value="PRTase_dom"/>
</dbReference>
<dbReference type="AlphaFoldDB" id="A0A3N4UA28"/>
<protein>
    <submittedName>
        <fullName evidence="3">ComF family protein</fullName>
    </submittedName>
</protein>
<evidence type="ECO:0000259" key="2">
    <source>
        <dbReference type="Pfam" id="PF00156"/>
    </source>
</evidence>
<name>A0A3N4UA28_9BURK</name>
<keyword evidence="4" id="KW-1185">Reference proteome</keyword>
<proteinExistence type="inferred from homology"/>
<sequence length="236" mass="25498">MLEAIPALAAWLSNRLPARCAVCGAWPAAPVCGACTAHFAPARARCITCAAPLKAAVAQCGRCLIEPPPVDASFAAVDYDWPWSEPVLRFKYGGETAWARTFAELMRASPGVQPWLEGVDALVPLPLARARLLERGYNQALLLARALAPRRVEHAWLQRVRETPPQEGLSRTQRQHNVRGAYAVDPRLAPRVQGRSVLLIDDVMTSGASVFEAARALRSAGAARVAALVFARTDSD</sequence>